<reference evidence="3" key="1">
    <citation type="submission" date="2022-06" db="EMBL/GenBank/DDBJ databases">
        <title>Sneathiella actinostolidae sp. nov., isolated from a sea anemonein the Western Pacific Ocean.</title>
        <authorList>
            <person name="Wei M.J."/>
        </authorList>
    </citation>
    <scope>NUCLEOTIDE SEQUENCE</scope>
    <source>
        <strain evidence="3">PHK-P5</strain>
    </source>
</reference>
<feature type="domain" description="Ancillary SecYEG translocon subunit/Cell division coordinator CpoB TPR" evidence="2">
    <location>
        <begin position="21"/>
        <end position="154"/>
    </location>
</feature>
<keyword evidence="1" id="KW-0812">Transmembrane</keyword>
<evidence type="ECO:0000313" key="3">
    <source>
        <dbReference type="EMBL" id="USG60010.1"/>
    </source>
</evidence>
<dbReference type="RefSeq" id="WP_251932809.1">
    <property type="nucleotide sequence ID" value="NZ_CP098747.1"/>
</dbReference>
<name>A0ABY4W2R0_9PROT</name>
<dbReference type="Proteomes" id="UP001056291">
    <property type="component" value="Chromosome"/>
</dbReference>
<organism evidence="3 4">
    <name type="scientific">Sneathiella marina</name>
    <dbReference type="NCBI Taxonomy" id="2950108"/>
    <lineage>
        <taxon>Bacteria</taxon>
        <taxon>Pseudomonadati</taxon>
        <taxon>Pseudomonadota</taxon>
        <taxon>Alphaproteobacteria</taxon>
        <taxon>Sneathiellales</taxon>
        <taxon>Sneathiellaceae</taxon>
        <taxon>Sneathiella</taxon>
    </lineage>
</organism>
<keyword evidence="1" id="KW-0472">Membrane</keyword>
<feature type="transmembrane region" description="Helical" evidence="1">
    <location>
        <begin position="24"/>
        <end position="45"/>
    </location>
</feature>
<keyword evidence="4" id="KW-1185">Reference proteome</keyword>
<proteinExistence type="predicted"/>
<dbReference type="EMBL" id="CP098747">
    <property type="protein sequence ID" value="USG60010.1"/>
    <property type="molecule type" value="Genomic_DNA"/>
</dbReference>
<protein>
    <submittedName>
        <fullName evidence="3">Tetratricopeptide repeat protein</fullName>
    </submittedName>
</protein>
<evidence type="ECO:0000259" key="2">
    <source>
        <dbReference type="Pfam" id="PF09976"/>
    </source>
</evidence>
<sequence length="215" mass="22607">MADIFSEVDEDVRKDKSLALWKKYGNYVIGAAVLIVVGTASYVGWQNYTLSQSESQGAAFQAASALVAENKLDAGAASFGTLAEDGNAGYRALARLREAGLLVETGKGSEALAIYDQLAADSSVDKEFSSLANLLAGYYLLDNGTSQEVRMKVASVAEAGSIWSASANELIALSYLQEGESVKAVELLTQLKNDAAVPSDIKARVEQLLAALGGE</sequence>
<keyword evidence="1" id="KW-1133">Transmembrane helix</keyword>
<accession>A0ABY4W2R0</accession>
<dbReference type="Pfam" id="PF09976">
    <property type="entry name" value="TPR_21"/>
    <property type="match status" value="1"/>
</dbReference>
<dbReference type="InterPro" id="IPR018704">
    <property type="entry name" value="SecYEG/CpoB_TPR"/>
</dbReference>
<gene>
    <name evidence="3" type="ORF">NBZ79_12560</name>
</gene>
<evidence type="ECO:0000256" key="1">
    <source>
        <dbReference type="SAM" id="Phobius"/>
    </source>
</evidence>
<evidence type="ECO:0000313" key="4">
    <source>
        <dbReference type="Proteomes" id="UP001056291"/>
    </source>
</evidence>